<keyword evidence="2" id="KW-1185">Reference proteome</keyword>
<name>A0A3P6VF66_LITSI</name>
<protein>
    <recommendedName>
        <fullName evidence="3">Tectonic domain-containing protein</fullName>
    </recommendedName>
</protein>
<dbReference type="EMBL" id="UYRX01001320">
    <property type="protein sequence ID" value="VDK89181.1"/>
    <property type="molecule type" value="Genomic_DNA"/>
</dbReference>
<dbReference type="GO" id="GO:0035869">
    <property type="term" value="C:ciliary transition zone"/>
    <property type="evidence" value="ECO:0007669"/>
    <property type="project" value="TreeGrafter"/>
</dbReference>
<reference evidence="1 2" key="1">
    <citation type="submission" date="2018-08" db="EMBL/GenBank/DDBJ databases">
        <authorList>
            <person name="Laetsch R D."/>
            <person name="Stevens L."/>
            <person name="Kumar S."/>
            <person name="Blaxter L. M."/>
        </authorList>
    </citation>
    <scope>NUCLEOTIDE SEQUENCE [LARGE SCALE GENOMIC DNA]</scope>
</reference>
<dbReference type="STRING" id="42156.A0A3P6VF66"/>
<evidence type="ECO:0008006" key="3">
    <source>
        <dbReference type="Google" id="ProtNLM"/>
    </source>
</evidence>
<dbReference type="OMA" id="IDIRLPH"/>
<accession>A0A3P6VF66</accession>
<proteinExistence type="predicted"/>
<dbReference type="InterPro" id="IPR040354">
    <property type="entry name" value="TCTN1-3"/>
</dbReference>
<dbReference type="OrthoDB" id="2104337at2759"/>
<gene>
    <name evidence="1" type="ORF">NLS_LOCUS9018</name>
</gene>
<dbReference type="PANTHER" id="PTHR14611:SF2">
    <property type="entry name" value="TECTONIC"/>
    <property type="match status" value="1"/>
</dbReference>
<dbReference type="GO" id="GO:0060271">
    <property type="term" value="P:cilium assembly"/>
    <property type="evidence" value="ECO:0007669"/>
    <property type="project" value="TreeGrafter"/>
</dbReference>
<sequence length="422" mass="48529">MATEIVEWTTMSGTAIPSLLLLILNFSYTFTDICIKSVFLHSTKPLNVSNKLFCIVRQNENVASTKVAPFRTISHFRKYVPSKYDIISSPKEGIIEVWEDEKLVPFEYPTAIFSDHCAGTAPLPLSRNISIACTPQWNVFDEEFCNDLKYLNVSYYLRKYSTKRNGNRTIVSLEGIPEKSHLIRCLRRSVISAIVHKLQQFYQFDAIFIEISPTSNGVEVRKQSLGYDMGQVIRIRIESAGNVKFAISSGMECNTRKQQINVRLGIQINTACRLRITTCAQITAQIQELLNEWNELTVYSLPYDTNETVTLRNERMTFLTKMNERMDDESCELATAASIQFAYVRFGNMQSYSHRLVSMEIELSKSVVINLSTYPFQYLYFNFIIYFIDQTVAPIQLFARAPTLDIALPFDFFYPFFTETSL</sequence>
<evidence type="ECO:0000313" key="2">
    <source>
        <dbReference type="Proteomes" id="UP000277928"/>
    </source>
</evidence>
<organism evidence="1 2">
    <name type="scientific">Litomosoides sigmodontis</name>
    <name type="common">Filarial nematode worm</name>
    <dbReference type="NCBI Taxonomy" id="42156"/>
    <lineage>
        <taxon>Eukaryota</taxon>
        <taxon>Metazoa</taxon>
        <taxon>Ecdysozoa</taxon>
        <taxon>Nematoda</taxon>
        <taxon>Chromadorea</taxon>
        <taxon>Rhabditida</taxon>
        <taxon>Spirurina</taxon>
        <taxon>Spiruromorpha</taxon>
        <taxon>Filarioidea</taxon>
        <taxon>Onchocercidae</taxon>
        <taxon>Litomosoides</taxon>
    </lineage>
</organism>
<dbReference type="AlphaFoldDB" id="A0A3P6VF66"/>
<evidence type="ECO:0000313" key="1">
    <source>
        <dbReference type="EMBL" id="VDK89181.1"/>
    </source>
</evidence>
<dbReference type="PANTHER" id="PTHR14611">
    <property type="entry name" value="TECTONIC FAMILY MEMBER"/>
    <property type="match status" value="1"/>
</dbReference>
<dbReference type="Proteomes" id="UP000277928">
    <property type="component" value="Unassembled WGS sequence"/>
</dbReference>